<dbReference type="InterPro" id="IPR017896">
    <property type="entry name" value="4Fe4S_Fe-S-bd"/>
</dbReference>
<accession>A0A8J7W8X8</accession>
<feature type="domain" description="4Fe-4S ferredoxin-type" evidence="1">
    <location>
        <begin position="164"/>
        <end position="193"/>
    </location>
</feature>
<proteinExistence type="predicted"/>
<evidence type="ECO:0000259" key="1">
    <source>
        <dbReference type="PROSITE" id="PS51379"/>
    </source>
</evidence>
<protein>
    <recommendedName>
        <fullName evidence="1">4Fe-4S ferredoxin-type domain-containing protein</fullName>
    </recommendedName>
</protein>
<dbReference type="PROSITE" id="PS51379">
    <property type="entry name" value="4FE4S_FER_2"/>
    <property type="match status" value="1"/>
</dbReference>
<name>A0A8J7W8X8_9EURY</name>
<dbReference type="OrthoDB" id="107399at2157"/>
<dbReference type="SUPFAM" id="SSF54862">
    <property type="entry name" value="4Fe-4S ferredoxins"/>
    <property type="match status" value="1"/>
</dbReference>
<dbReference type="Gene3D" id="3.30.70.20">
    <property type="match status" value="1"/>
</dbReference>
<sequence length="256" mass="27453">MDLHAFFKQAGVEEFTEVSLTDLMADDQTYVREFFPSASSAIIFGRPVPPGAYQLSPADQTREMLAIAEYLNDVAIRLAELLRADGIPAEHIPLYLPVRIDGGRVQGVVRLKHLAAAGGLGTIGRNTLLLHPIHGPRLLLSGVVTGKTGLIEKSDDNLPEDGGMEAPIPSALCRRCGACIRACPVGAIGPDGVDTFRCRTISPWVPGPVVPIATWLIGRRLLLRCLAPVAPWIARMATIRCSRCVTECPVFGGRGG</sequence>
<dbReference type="PANTHER" id="PTHR42827:SF1">
    <property type="entry name" value="IRON-SULFUR CLUSTER-BINDING PROTEIN"/>
    <property type="match status" value="1"/>
</dbReference>
<reference evidence="2" key="1">
    <citation type="submission" date="2014-12" db="EMBL/GenBank/DDBJ databases">
        <authorList>
            <person name="Huang H.-H."/>
            <person name="Chen S.-C."/>
            <person name="Lai M.-C."/>
        </authorList>
    </citation>
    <scope>NUCLEOTIDE SEQUENCE</scope>
    <source>
        <strain evidence="2">K1F9705b</strain>
    </source>
</reference>
<dbReference type="Pfam" id="PF00037">
    <property type="entry name" value="Fer4"/>
    <property type="match status" value="1"/>
</dbReference>
<gene>
    <name evidence="2" type="ORF">RJ53_10710</name>
</gene>
<evidence type="ECO:0000313" key="3">
    <source>
        <dbReference type="Proteomes" id="UP000730161"/>
    </source>
</evidence>
<dbReference type="InterPro" id="IPR017900">
    <property type="entry name" value="4Fe4S_Fe_S_CS"/>
</dbReference>
<dbReference type="Proteomes" id="UP000730161">
    <property type="component" value="Unassembled WGS sequence"/>
</dbReference>
<comment type="caution">
    <text evidence="2">The sequence shown here is derived from an EMBL/GenBank/DDBJ whole genome shotgun (WGS) entry which is preliminary data.</text>
</comment>
<keyword evidence="3" id="KW-1185">Reference proteome</keyword>
<organism evidence="2 3">
    <name type="scientific">Methanocalculus chunghsingensis</name>
    <dbReference type="NCBI Taxonomy" id="156457"/>
    <lineage>
        <taxon>Archaea</taxon>
        <taxon>Methanobacteriati</taxon>
        <taxon>Methanobacteriota</taxon>
        <taxon>Stenosarchaea group</taxon>
        <taxon>Methanomicrobia</taxon>
        <taxon>Methanomicrobiales</taxon>
        <taxon>Methanocalculaceae</taxon>
        <taxon>Methanocalculus</taxon>
    </lineage>
</organism>
<dbReference type="RefSeq" id="WP_211531678.1">
    <property type="nucleotide sequence ID" value="NZ_JWHL01000024.1"/>
</dbReference>
<dbReference type="EMBL" id="JWHL01000024">
    <property type="protein sequence ID" value="MBR1369921.1"/>
    <property type="molecule type" value="Genomic_DNA"/>
</dbReference>
<dbReference type="AlphaFoldDB" id="A0A8J7W8X8"/>
<evidence type="ECO:0000313" key="2">
    <source>
        <dbReference type="EMBL" id="MBR1369921.1"/>
    </source>
</evidence>
<dbReference type="PANTHER" id="PTHR42827">
    <property type="entry name" value="IRON-SULFUR CLUSTER-BINDING PROTEIN-RELATED"/>
    <property type="match status" value="1"/>
</dbReference>
<dbReference type="PROSITE" id="PS00198">
    <property type="entry name" value="4FE4S_FER_1"/>
    <property type="match status" value="1"/>
</dbReference>
<dbReference type="GO" id="GO:0016491">
    <property type="term" value="F:oxidoreductase activity"/>
    <property type="evidence" value="ECO:0007669"/>
    <property type="project" value="UniProtKB-ARBA"/>
</dbReference>